<accession>A0A401RAA6</accession>
<name>A0A401RAA6_STRNR</name>
<proteinExistence type="predicted"/>
<sequence length="89" mass="9292">MALLLRVMTTSHAQTGAGAASLPPAKRHLRLACEAEVAHTEAGRFAVPLDLHEGAAEPATIPLVLTADEAVALHSRLGALFPFAEGDDR</sequence>
<dbReference type="Proteomes" id="UP000288351">
    <property type="component" value="Unassembled WGS sequence"/>
</dbReference>
<organism evidence="1 2">
    <name type="scientific">Streptomyces noursei</name>
    <name type="common">Streptomyces albulus</name>
    <dbReference type="NCBI Taxonomy" id="1971"/>
    <lineage>
        <taxon>Bacteria</taxon>
        <taxon>Bacillati</taxon>
        <taxon>Actinomycetota</taxon>
        <taxon>Actinomycetes</taxon>
        <taxon>Kitasatosporales</taxon>
        <taxon>Streptomycetaceae</taxon>
        <taxon>Streptomyces</taxon>
    </lineage>
</organism>
<comment type="caution">
    <text evidence="1">The sequence shown here is derived from an EMBL/GenBank/DDBJ whole genome shotgun (WGS) entry which is preliminary data.</text>
</comment>
<protein>
    <submittedName>
        <fullName evidence="1">Uncharacterized protein</fullName>
    </submittedName>
</protein>
<evidence type="ECO:0000313" key="1">
    <source>
        <dbReference type="EMBL" id="GCB94538.1"/>
    </source>
</evidence>
<gene>
    <name evidence="1" type="ORF">SALB_07338</name>
</gene>
<evidence type="ECO:0000313" key="2">
    <source>
        <dbReference type="Proteomes" id="UP000288351"/>
    </source>
</evidence>
<dbReference type="EMBL" id="BHXC01000007">
    <property type="protein sequence ID" value="GCB94538.1"/>
    <property type="molecule type" value="Genomic_DNA"/>
</dbReference>
<dbReference type="AlphaFoldDB" id="A0A401RAA6"/>
<reference evidence="1 2" key="1">
    <citation type="journal article" date="2019" name="Microbiol. Resour. Announc.">
        <title>Draft Genome Sequence of the Most Traditional epsilon-Poly-l-Lysine Producer, Streptomyces albulus NBRC14147.</title>
        <authorList>
            <person name="Yamanaka K."/>
            <person name="Hamano Y."/>
        </authorList>
    </citation>
    <scope>NUCLEOTIDE SEQUENCE [LARGE SCALE GENOMIC DNA]</scope>
    <source>
        <strain evidence="1 2">NBRC 14147</strain>
    </source>
</reference>